<protein>
    <recommendedName>
        <fullName evidence="2">DUF4802 domain-containing protein</fullName>
    </recommendedName>
</protein>
<feature type="compositionally biased region" description="Basic and acidic residues" evidence="1">
    <location>
        <begin position="66"/>
        <end position="78"/>
    </location>
</feature>
<name>A0A310SG34_9HYME</name>
<dbReference type="InterPro" id="IPR032061">
    <property type="entry name" value="DUF4802"/>
</dbReference>
<sequence>MEKKHFEKEGEKESDTEQEDENAEEVEEHNASGQDIQRPMSQLQLTADNSSNLKSPKFDSNNLMTRMEHAAEVQKYEAGKNAGNDASGEDNRTKAPKILHKSSKELYRAVAKQWGITCKMSDHCRCLDCQSCYFDCEYDKNEHQKTDGGLGAGTPMFISEVMQGSGCVLL</sequence>
<feature type="compositionally biased region" description="Acidic residues" evidence="1">
    <location>
        <begin position="16"/>
        <end position="27"/>
    </location>
</feature>
<feature type="compositionally biased region" description="Basic and acidic residues" evidence="1">
    <location>
        <begin position="1"/>
        <end position="15"/>
    </location>
</feature>
<evidence type="ECO:0000259" key="2">
    <source>
        <dbReference type="Pfam" id="PF16060"/>
    </source>
</evidence>
<organism evidence="3 4">
    <name type="scientific">Eufriesea mexicana</name>
    <dbReference type="NCBI Taxonomy" id="516756"/>
    <lineage>
        <taxon>Eukaryota</taxon>
        <taxon>Metazoa</taxon>
        <taxon>Ecdysozoa</taxon>
        <taxon>Arthropoda</taxon>
        <taxon>Hexapoda</taxon>
        <taxon>Insecta</taxon>
        <taxon>Pterygota</taxon>
        <taxon>Neoptera</taxon>
        <taxon>Endopterygota</taxon>
        <taxon>Hymenoptera</taxon>
        <taxon>Apocrita</taxon>
        <taxon>Aculeata</taxon>
        <taxon>Apoidea</taxon>
        <taxon>Anthophila</taxon>
        <taxon>Apidae</taxon>
        <taxon>Eufriesea</taxon>
    </lineage>
</organism>
<evidence type="ECO:0000313" key="3">
    <source>
        <dbReference type="EMBL" id="OAD54031.1"/>
    </source>
</evidence>
<keyword evidence="4" id="KW-1185">Reference proteome</keyword>
<dbReference type="EMBL" id="KQ765234">
    <property type="protein sequence ID" value="OAD54031.1"/>
    <property type="molecule type" value="Genomic_DNA"/>
</dbReference>
<evidence type="ECO:0000256" key="1">
    <source>
        <dbReference type="SAM" id="MobiDB-lite"/>
    </source>
</evidence>
<feature type="region of interest" description="Disordered" evidence="1">
    <location>
        <begin position="1"/>
        <end position="96"/>
    </location>
</feature>
<gene>
    <name evidence="3" type="ORF">WN48_08451</name>
</gene>
<dbReference type="AlphaFoldDB" id="A0A310SG34"/>
<proteinExistence type="predicted"/>
<evidence type="ECO:0000313" key="4">
    <source>
        <dbReference type="Proteomes" id="UP000250275"/>
    </source>
</evidence>
<feature type="domain" description="DUF4802" evidence="2">
    <location>
        <begin position="101"/>
        <end position="165"/>
    </location>
</feature>
<dbReference type="Proteomes" id="UP000250275">
    <property type="component" value="Unassembled WGS sequence"/>
</dbReference>
<feature type="compositionally biased region" description="Polar residues" evidence="1">
    <location>
        <begin position="31"/>
        <end position="64"/>
    </location>
</feature>
<reference evidence="3 4" key="1">
    <citation type="submission" date="2015-07" db="EMBL/GenBank/DDBJ databases">
        <title>The genome of Eufriesea mexicana.</title>
        <authorList>
            <person name="Pan H."/>
            <person name="Kapheim K."/>
        </authorList>
    </citation>
    <scope>NUCLEOTIDE SEQUENCE [LARGE SCALE GENOMIC DNA]</scope>
    <source>
        <strain evidence="3">0111107269</strain>
        <tissue evidence="3">Whole body</tissue>
    </source>
</reference>
<dbReference type="Pfam" id="PF16060">
    <property type="entry name" value="DUF4802"/>
    <property type="match status" value="1"/>
</dbReference>
<dbReference type="OrthoDB" id="7654878at2759"/>
<accession>A0A310SG34</accession>